<proteinExistence type="predicted"/>
<accession>A0A2P2M8D9</accession>
<protein>
    <submittedName>
        <fullName evidence="1">Stromal antigen</fullName>
    </submittedName>
</protein>
<dbReference type="EMBL" id="GGEC01045951">
    <property type="protein sequence ID" value="MBX26435.1"/>
    <property type="molecule type" value="Transcribed_RNA"/>
</dbReference>
<sequence length="40" mass="4725">MHLSNKTLSNSGPFWHSTTRLSQKDKRLSLKFLKSFLFEL</sequence>
<organism evidence="1">
    <name type="scientific">Rhizophora mucronata</name>
    <name type="common">Asiatic mangrove</name>
    <dbReference type="NCBI Taxonomy" id="61149"/>
    <lineage>
        <taxon>Eukaryota</taxon>
        <taxon>Viridiplantae</taxon>
        <taxon>Streptophyta</taxon>
        <taxon>Embryophyta</taxon>
        <taxon>Tracheophyta</taxon>
        <taxon>Spermatophyta</taxon>
        <taxon>Magnoliopsida</taxon>
        <taxon>eudicotyledons</taxon>
        <taxon>Gunneridae</taxon>
        <taxon>Pentapetalae</taxon>
        <taxon>rosids</taxon>
        <taxon>fabids</taxon>
        <taxon>Malpighiales</taxon>
        <taxon>Rhizophoraceae</taxon>
        <taxon>Rhizophora</taxon>
    </lineage>
</organism>
<reference evidence="1" key="1">
    <citation type="submission" date="2018-02" db="EMBL/GenBank/DDBJ databases">
        <title>Rhizophora mucronata_Transcriptome.</title>
        <authorList>
            <person name="Meera S.P."/>
            <person name="Sreeshan A."/>
            <person name="Augustine A."/>
        </authorList>
    </citation>
    <scope>NUCLEOTIDE SEQUENCE</scope>
    <source>
        <tissue evidence="1">Leaf</tissue>
    </source>
</reference>
<evidence type="ECO:0000313" key="1">
    <source>
        <dbReference type="EMBL" id="MBX26435.1"/>
    </source>
</evidence>
<name>A0A2P2M8D9_RHIMU</name>
<dbReference type="AlphaFoldDB" id="A0A2P2M8D9"/>